<dbReference type="EMBL" id="JBHSQS010000006">
    <property type="protein sequence ID" value="MFC5924142.1"/>
    <property type="molecule type" value="Genomic_DNA"/>
</dbReference>
<dbReference type="RefSeq" id="WP_377510230.1">
    <property type="nucleotide sequence ID" value="NZ_JBHSQS010000006.1"/>
</dbReference>
<evidence type="ECO:0000313" key="1">
    <source>
        <dbReference type="EMBL" id="MFC5924142.1"/>
    </source>
</evidence>
<evidence type="ECO:0008006" key="3">
    <source>
        <dbReference type="Google" id="ProtNLM"/>
    </source>
</evidence>
<keyword evidence="2" id="KW-1185">Reference proteome</keyword>
<evidence type="ECO:0000313" key="2">
    <source>
        <dbReference type="Proteomes" id="UP001596226"/>
    </source>
</evidence>
<proteinExistence type="predicted"/>
<sequence length="162" mass="17518">MSPDFGEQPLDGADGALLDHLAAIYGRLDPPPSDLDDRVRFAIALRNVEIEVARLATEQQPVGAARATERTRTTTFDAPSRTIMITVVDRPDGLVRLDGWLAPAATLRVELRFPEPVPPQVVTADETGRFVFDAVPHGLVQMLVDPGEGAEGPRVVTPSFVL</sequence>
<dbReference type="Proteomes" id="UP001596226">
    <property type="component" value="Unassembled WGS sequence"/>
</dbReference>
<organism evidence="1 2">
    <name type="scientific">Micromonospora vulcania</name>
    <dbReference type="NCBI Taxonomy" id="1441873"/>
    <lineage>
        <taxon>Bacteria</taxon>
        <taxon>Bacillati</taxon>
        <taxon>Actinomycetota</taxon>
        <taxon>Actinomycetes</taxon>
        <taxon>Micromonosporales</taxon>
        <taxon>Micromonosporaceae</taxon>
        <taxon>Micromonospora</taxon>
    </lineage>
</organism>
<comment type="caution">
    <text evidence="1">The sequence shown here is derived from an EMBL/GenBank/DDBJ whole genome shotgun (WGS) entry which is preliminary data.</text>
</comment>
<gene>
    <name evidence="1" type="ORF">ACFQGL_12390</name>
</gene>
<reference evidence="2" key="1">
    <citation type="journal article" date="2019" name="Int. J. Syst. Evol. Microbiol.">
        <title>The Global Catalogue of Microorganisms (GCM) 10K type strain sequencing project: providing services to taxonomists for standard genome sequencing and annotation.</title>
        <authorList>
            <consortium name="The Broad Institute Genomics Platform"/>
            <consortium name="The Broad Institute Genome Sequencing Center for Infectious Disease"/>
            <person name="Wu L."/>
            <person name="Ma J."/>
        </authorList>
    </citation>
    <scope>NUCLEOTIDE SEQUENCE [LARGE SCALE GENOMIC DNA]</scope>
    <source>
        <strain evidence="2">CGMCC 4.7144</strain>
    </source>
</reference>
<accession>A0ABW1H6B6</accession>
<protein>
    <recommendedName>
        <fullName evidence="3">Carboxypeptidase regulatory-like domain-containing protein</fullName>
    </recommendedName>
</protein>
<name>A0ABW1H6B6_9ACTN</name>